<evidence type="ECO:0000313" key="8">
    <source>
        <dbReference type="Proteomes" id="UP000184420"/>
    </source>
</evidence>
<name>A0A1M7CL33_9BACT</name>
<dbReference type="GO" id="GO:0016987">
    <property type="term" value="F:sigma factor activity"/>
    <property type="evidence" value="ECO:0007669"/>
    <property type="project" value="UniProtKB-KW"/>
</dbReference>
<dbReference type="Gene3D" id="1.10.10.10">
    <property type="entry name" value="Winged helix-like DNA-binding domain superfamily/Winged helix DNA-binding domain"/>
    <property type="match status" value="1"/>
</dbReference>
<dbReference type="GO" id="GO:0006352">
    <property type="term" value="P:DNA-templated transcription initiation"/>
    <property type="evidence" value="ECO:0007669"/>
    <property type="project" value="InterPro"/>
</dbReference>
<dbReference type="AlphaFoldDB" id="A0A1M7CL33"/>
<dbReference type="GO" id="GO:0003677">
    <property type="term" value="F:DNA binding"/>
    <property type="evidence" value="ECO:0007669"/>
    <property type="project" value="InterPro"/>
</dbReference>
<dbReference type="InterPro" id="IPR013325">
    <property type="entry name" value="RNA_pol_sigma_r2"/>
</dbReference>
<dbReference type="InterPro" id="IPR013249">
    <property type="entry name" value="RNA_pol_sigma70_r4_t2"/>
</dbReference>
<dbReference type="InterPro" id="IPR013324">
    <property type="entry name" value="RNA_pol_sigma_r3/r4-like"/>
</dbReference>
<dbReference type="InterPro" id="IPR014327">
    <property type="entry name" value="RNA_pol_sigma70_bacteroid"/>
</dbReference>
<dbReference type="SUPFAM" id="SSF88946">
    <property type="entry name" value="Sigma2 domain of RNA polymerase sigma factors"/>
    <property type="match status" value="1"/>
</dbReference>
<feature type="domain" description="RNA polymerase sigma factor 70 region 4 type 2" evidence="6">
    <location>
        <begin position="126"/>
        <end position="175"/>
    </location>
</feature>
<dbReference type="RefSeq" id="WP_073081086.1">
    <property type="nucleotide sequence ID" value="NZ_FRBL01000004.1"/>
</dbReference>
<dbReference type="EMBL" id="FRBL01000004">
    <property type="protein sequence ID" value="SHL67946.1"/>
    <property type="molecule type" value="Genomic_DNA"/>
</dbReference>
<evidence type="ECO:0000256" key="4">
    <source>
        <dbReference type="ARBA" id="ARBA00023163"/>
    </source>
</evidence>
<keyword evidence="8" id="KW-1185">Reference proteome</keyword>
<evidence type="ECO:0000256" key="3">
    <source>
        <dbReference type="ARBA" id="ARBA00023082"/>
    </source>
</evidence>
<dbReference type="SUPFAM" id="SSF88659">
    <property type="entry name" value="Sigma3 and sigma4 domains of RNA polymerase sigma factors"/>
    <property type="match status" value="1"/>
</dbReference>
<dbReference type="NCBIfam" id="TIGR02937">
    <property type="entry name" value="sigma70-ECF"/>
    <property type="match status" value="1"/>
</dbReference>
<dbReference type="InterPro" id="IPR036388">
    <property type="entry name" value="WH-like_DNA-bd_sf"/>
</dbReference>
<dbReference type="InterPro" id="IPR039425">
    <property type="entry name" value="RNA_pol_sigma-70-like"/>
</dbReference>
<dbReference type="Pfam" id="PF08281">
    <property type="entry name" value="Sigma70_r4_2"/>
    <property type="match status" value="1"/>
</dbReference>
<evidence type="ECO:0000256" key="1">
    <source>
        <dbReference type="ARBA" id="ARBA00010641"/>
    </source>
</evidence>
<dbReference type="Proteomes" id="UP000184420">
    <property type="component" value="Unassembled WGS sequence"/>
</dbReference>
<dbReference type="OrthoDB" id="764619at2"/>
<evidence type="ECO:0000313" key="7">
    <source>
        <dbReference type="EMBL" id="SHL67946.1"/>
    </source>
</evidence>
<dbReference type="PANTHER" id="PTHR43133">
    <property type="entry name" value="RNA POLYMERASE ECF-TYPE SIGMA FACTO"/>
    <property type="match status" value="1"/>
</dbReference>
<dbReference type="InterPro" id="IPR007627">
    <property type="entry name" value="RNA_pol_sigma70_r2"/>
</dbReference>
<keyword evidence="2" id="KW-0805">Transcription regulation</keyword>
<evidence type="ECO:0000259" key="6">
    <source>
        <dbReference type="Pfam" id="PF08281"/>
    </source>
</evidence>
<gene>
    <name evidence="7" type="ORF">SAMN05444266_104375</name>
</gene>
<keyword evidence="4" id="KW-0804">Transcription</keyword>
<keyword evidence="3" id="KW-0731">Sigma factor</keyword>
<evidence type="ECO:0000256" key="2">
    <source>
        <dbReference type="ARBA" id="ARBA00023015"/>
    </source>
</evidence>
<dbReference type="PANTHER" id="PTHR43133:SF46">
    <property type="entry name" value="RNA POLYMERASE SIGMA-70 FACTOR ECF SUBFAMILY"/>
    <property type="match status" value="1"/>
</dbReference>
<dbReference type="Pfam" id="PF04542">
    <property type="entry name" value="Sigma70_r2"/>
    <property type="match status" value="1"/>
</dbReference>
<accession>A0A1M7CL33</accession>
<dbReference type="STRING" id="1419482.SAMN05444266_104375"/>
<feature type="domain" description="RNA polymerase sigma-70 region 2" evidence="5">
    <location>
        <begin position="29"/>
        <end position="93"/>
    </location>
</feature>
<comment type="similarity">
    <text evidence="1">Belongs to the sigma-70 factor family. ECF subfamily.</text>
</comment>
<protein>
    <submittedName>
        <fullName evidence="7">RNA polymerase sigma-70 factor, ECF subfamily</fullName>
    </submittedName>
</protein>
<sequence>MKESFANATDSELFQLITAGNLKAFEFIYDKYFISLLNIAYKRMGNREDALEVVQDVFVRLYNNRNRIEHTSHLLAYMHTLLKNGMIDRYRQKLVQEKQQHVIRELMQGEPAVQNNISIDSKQLEERIHRVVNNLPDKCREAFLLSRLQLLSHQAIADRMNISVSTVEKHIVKALHTLRKQLGISWLF</sequence>
<dbReference type="Gene3D" id="1.10.1740.10">
    <property type="match status" value="1"/>
</dbReference>
<dbReference type="InterPro" id="IPR014284">
    <property type="entry name" value="RNA_pol_sigma-70_dom"/>
</dbReference>
<reference evidence="7 8" key="1">
    <citation type="submission" date="2016-11" db="EMBL/GenBank/DDBJ databases">
        <authorList>
            <person name="Jaros S."/>
            <person name="Januszkiewicz K."/>
            <person name="Wedrychowicz H."/>
        </authorList>
    </citation>
    <scope>NUCLEOTIDE SEQUENCE [LARGE SCALE GENOMIC DNA]</scope>
    <source>
        <strain evidence="7 8">DSM 27406</strain>
    </source>
</reference>
<dbReference type="NCBIfam" id="TIGR02985">
    <property type="entry name" value="Sig70_bacteroi1"/>
    <property type="match status" value="1"/>
</dbReference>
<evidence type="ECO:0000259" key="5">
    <source>
        <dbReference type="Pfam" id="PF04542"/>
    </source>
</evidence>
<organism evidence="7 8">
    <name type="scientific">Chitinophaga jiangningensis</name>
    <dbReference type="NCBI Taxonomy" id="1419482"/>
    <lineage>
        <taxon>Bacteria</taxon>
        <taxon>Pseudomonadati</taxon>
        <taxon>Bacteroidota</taxon>
        <taxon>Chitinophagia</taxon>
        <taxon>Chitinophagales</taxon>
        <taxon>Chitinophagaceae</taxon>
        <taxon>Chitinophaga</taxon>
    </lineage>
</organism>
<proteinExistence type="inferred from homology"/>
<dbReference type="CDD" id="cd06171">
    <property type="entry name" value="Sigma70_r4"/>
    <property type="match status" value="1"/>
</dbReference>